<sequence length="220" mass="25141">MAATSVLISVGTLVVSFIVGIITYFLTSQESIDVRKKNIEEVSSFIVNVIIFIWIGKILLNINLFIQDPLAVLAYPSYSSAFYIGLIGAVLVFVRRMKKGLVDLAPFLNSLMVIFIFTSFTYEFVDYVWNDNLYTWRYLTLLFGITMIYIMISNKVSYYLTSGLLMVLWGLGQTILSILLPFTTVFGYLISIWFFIIISIIGIVLLLTRKQVKAWQKQQT</sequence>
<keyword evidence="3" id="KW-1185">Reference proteome</keyword>
<evidence type="ECO:0000256" key="1">
    <source>
        <dbReference type="SAM" id="Phobius"/>
    </source>
</evidence>
<organism evidence="2 3">
    <name type="scientific">Piscibacillus salipiscarius</name>
    <dbReference type="NCBI Taxonomy" id="299480"/>
    <lineage>
        <taxon>Bacteria</taxon>
        <taxon>Bacillati</taxon>
        <taxon>Bacillota</taxon>
        <taxon>Bacilli</taxon>
        <taxon>Bacillales</taxon>
        <taxon>Bacillaceae</taxon>
        <taxon>Piscibacillus</taxon>
    </lineage>
</organism>
<feature type="transmembrane region" description="Helical" evidence="1">
    <location>
        <begin position="46"/>
        <end position="66"/>
    </location>
</feature>
<keyword evidence="1" id="KW-0472">Membrane</keyword>
<comment type="caution">
    <text evidence="2">The sequence shown here is derived from an EMBL/GenBank/DDBJ whole genome shotgun (WGS) entry which is preliminary data.</text>
</comment>
<feature type="transmembrane region" description="Helical" evidence="1">
    <location>
        <begin position="72"/>
        <end position="94"/>
    </location>
</feature>
<dbReference type="Proteomes" id="UP001597452">
    <property type="component" value="Unassembled WGS sequence"/>
</dbReference>
<keyword evidence="1" id="KW-0812">Transmembrane</keyword>
<reference evidence="3" key="1">
    <citation type="journal article" date="2019" name="Int. J. Syst. Evol. Microbiol.">
        <title>The Global Catalogue of Microorganisms (GCM) 10K type strain sequencing project: providing services to taxonomists for standard genome sequencing and annotation.</title>
        <authorList>
            <consortium name="The Broad Institute Genomics Platform"/>
            <consortium name="The Broad Institute Genome Sequencing Center for Infectious Disease"/>
            <person name="Wu L."/>
            <person name="Ma J."/>
        </authorList>
    </citation>
    <scope>NUCLEOTIDE SEQUENCE [LARGE SCALE GENOMIC DNA]</scope>
    <source>
        <strain evidence="3">TISTR 1571</strain>
    </source>
</reference>
<keyword evidence="1" id="KW-1133">Transmembrane helix</keyword>
<gene>
    <name evidence="2" type="ORF">ACFSW4_06025</name>
</gene>
<feature type="transmembrane region" description="Helical" evidence="1">
    <location>
        <begin position="186"/>
        <end position="207"/>
    </location>
</feature>
<evidence type="ECO:0000313" key="2">
    <source>
        <dbReference type="EMBL" id="MFD2638415.1"/>
    </source>
</evidence>
<dbReference type="RefSeq" id="WP_054751329.1">
    <property type="nucleotide sequence ID" value="NZ_JBHUMZ010000016.1"/>
</dbReference>
<dbReference type="EMBL" id="JBHUMZ010000016">
    <property type="protein sequence ID" value="MFD2638415.1"/>
    <property type="molecule type" value="Genomic_DNA"/>
</dbReference>
<feature type="transmembrane region" description="Helical" evidence="1">
    <location>
        <begin position="134"/>
        <end position="152"/>
    </location>
</feature>
<accession>A0ABW5Q9N4</accession>
<feature type="transmembrane region" description="Helical" evidence="1">
    <location>
        <begin position="6"/>
        <end position="26"/>
    </location>
</feature>
<feature type="transmembrane region" description="Helical" evidence="1">
    <location>
        <begin position="159"/>
        <end position="180"/>
    </location>
</feature>
<name>A0ABW5Q9N4_9BACI</name>
<evidence type="ECO:0000313" key="3">
    <source>
        <dbReference type="Proteomes" id="UP001597452"/>
    </source>
</evidence>
<feature type="transmembrane region" description="Helical" evidence="1">
    <location>
        <begin position="101"/>
        <end position="122"/>
    </location>
</feature>
<protein>
    <submittedName>
        <fullName evidence="2">Uncharacterized protein</fullName>
    </submittedName>
</protein>
<proteinExistence type="predicted"/>